<dbReference type="AlphaFoldDB" id="A0A8G1RXD5"/>
<evidence type="ECO:0000313" key="2">
    <source>
        <dbReference type="Proteomes" id="UP000249789"/>
    </source>
</evidence>
<organism evidence="1 2">
    <name type="scientific">Aspergillus fijiensis CBS 313.89</name>
    <dbReference type="NCBI Taxonomy" id="1448319"/>
    <lineage>
        <taxon>Eukaryota</taxon>
        <taxon>Fungi</taxon>
        <taxon>Dikarya</taxon>
        <taxon>Ascomycota</taxon>
        <taxon>Pezizomycotina</taxon>
        <taxon>Eurotiomycetes</taxon>
        <taxon>Eurotiomycetidae</taxon>
        <taxon>Eurotiales</taxon>
        <taxon>Aspergillaceae</taxon>
        <taxon>Aspergillus</taxon>
    </lineage>
</organism>
<accession>A0A8G1RXD5</accession>
<dbReference type="Proteomes" id="UP000249789">
    <property type="component" value="Unassembled WGS sequence"/>
</dbReference>
<keyword evidence="2" id="KW-1185">Reference proteome</keyword>
<dbReference type="RefSeq" id="XP_040805767.1">
    <property type="nucleotide sequence ID" value="XM_040943768.1"/>
</dbReference>
<name>A0A8G1RXD5_9EURO</name>
<dbReference type="VEuPathDB" id="FungiDB:BO72DRAFT_444269"/>
<proteinExistence type="predicted"/>
<gene>
    <name evidence="1" type="ORF">BO72DRAFT_444269</name>
</gene>
<protein>
    <submittedName>
        <fullName evidence="1">Uncharacterized protein</fullName>
    </submittedName>
</protein>
<evidence type="ECO:0000313" key="1">
    <source>
        <dbReference type="EMBL" id="RAK81757.1"/>
    </source>
</evidence>
<reference evidence="1 2" key="1">
    <citation type="submission" date="2018-02" db="EMBL/GenBank/DDBJ databases">
        <title>The genomes of Aspergillus section Nigri reveals drivers in fungal speciation.</title>
        <authorList>
            <consortium name="DOE Joint Genome Institute"/>
            <person name="Vesth T.C."/>
            <person name="Nybo J."/>
            <person name="Theobald S."/>
            <person name="Brandl J."/>
            <person name="Frisvad J.C."/>
            <person name="Nielsen K.F."/>
            <person name="Lyhne E.K."/>
            <person name="Kogle M.E."/>
            <person name="Kuo A."/>
            <person name="Riley R."/>
            <person name="Clum A."/>
            <person name="Nolan M."/>
            <person name="Lipzen A."/>
            <person name="Salamov A."/>
            <person name="Henrissat B."/>
            <person name="Wiebenga A."/>
            <person name="De vries R.P."/>
            <person name="Grigoriev I.V."/>
            <person name="Mortensen U.H."/>
            <person name="Andersen M.R."/>
            <person name="Baker S.E."/>
        </authorList>
    </citation>
    <scope>NUCLEOTIDE SEQUENCE [LARGE SCALE GENOMIC DNA]</scope>
    <source>
        <strain evidence="1 2">CBS 313.89</strain>
    </source>
</reference>
<sequence length="66" mass="7020">MRKGVAGPSDSTIFPGDHTGPVSLLALCRSSDSHHPLDTTGKINTHRIPQAITSIIPCLGYTVPPW</sequence>
<dbReference type="GeneID" id="63861101"/>
<dbReference type="EMBL" id="KZ824624">
    <property type="protein sequence ID" value="RAK81757.1"/>
    <property type="molecule type" value="Genomic_DNA"/>
</dbReference>